<keyword evidence="1" id="KW-0472">Membrane</keyword>
<organism evidence="2 3">
    <name type="scientific">Flavobacterium salmonis</name>
    <dbReference type="NCBI Taxonomy" id="2654844"/>
    <lineage>
        <taxon>Bacteria</taxon>
        <taxon>Pseudomonadati</taxon>
        <taxon>Bacteroidota</taxon>
        <taxon>Flavobacteriia</taxon>
        <taxon>Flavobacteriales</taxon>
        <taxon>Flavobacteriaceae</taxon>
        <taxon>Flavobacterium</taxon>
    </lineage>
</organism>
<evidence type="ECO:0008006" key="4">
    <source>
        <dbReference type="Google" id="ProtNLM"/>
    </source>
</evidence>
<protein>
    <recommendedName>
        <fullName evidence="4">Acyltransferase family protein</fullName>
    </recommendedName>
</protein>
<reference evidence="2 3" key="1">
    <citation type="submission" date="2020-06" db="EMBL/GenBank/DDBJ databases">
        <authorList>
            <person name="Criscuolo A."/>
        </authorList>
    </citation>
    <scope>NUCLEOTIDE SEQUENCE [LARGE SCALE GENOMIC DNA]</scope>
    <source>
        <strain evidence="3">CIP 111411</strain>
    </source>
</reference>
<keyword evidence="3" id="KW-1185">Reference proteome</keyword>
<dbReference type="AlphaFoldDB" id="A0A6V6YY72"/>
<keyword evidence="1" id="KW-0812">Transmembrane</keyword>
<gene>
    <name evidence="2" type="ORF">FLAT13_02218</name>
</gene>
<evidence type="ECO:0000313" key="2">
    <source>
        <dbReference type="EMBL" id="CAD0004356.1"/>
    </source>
</evidence>
<proteinExistence type="predicted"/>
<sequence length="114" mass="13059">MVLNVINCLSGFNIHKPSLFFKYILPFLCRTHVKICKGLGDISYPLYITHYPLIYWYTALVVDNKVSLADGYLLGIGVLVASIVIAYLCLKLYDEPVRNWLQNKFQKRSVAVTE</sequence>
<comment type="caution">
    <text evidence="2">The sequence shown here is derived from an EMBL/GenBank/DDBJ whole genome shotgun (WGS) entry which is preliminary data.</text>
</comment>
<keyword evidence="1" id="KW-1133">Transmembrane helix</keyword>
<dbReference type="Proteomes" id="UP000530060">
    <property type="component" value="Unassembled WGS sequence"/>
</dbReference>
<name>A0A6V6YY72_9FLAO</name>
<accession>A0A6V6YY72</accession>
<evidence type="ECO:0000256" key="1">
    <source>
        <dbReference type="SAM" id="Phobius"/>
    </source>
</evidence>
<evidence type="ECO:0000313" key="3">
    <source>
        <dbReference type="Proteomes" id="UP000530060"/>
    </source>
</evidence>
<feature type="transmembrane region" description="Helical" evidence="1">
    <location>
        <begin position="71"/>
        <end position="90"/>
    </location>
</feature>
<dbReference type="EMBL" id="CAIJDP010000068">
    <property type="protein sequence ID" value="CAD0004356.1"/>
    <property type="molecule type" value="Genomic_DNA"/>
</dbReference>